<feature type="chain" id="PRO_5030981037" description="Ig-like domain-containing protein" evidence="1">
    <location>
        <begin position="29"/>
        <end position="172"/>
    </location>
</feature>
<dbReference type="Proteomes" id="UP000568380">
    <property type="component" value="Unassembled WGS sequence"/>
</dbReference>
<dbReference type="EMBL" id="JACHIN010000025">
    <property type="protein sequence ID" value="MBB5084729.1"/>
    <property type="molecule type" value="Genomic_DNA"/>
</dbReference>
<keyword evidence="3" id="KW-1185">Reference proteome</keyword>
<sequence>MTGSRAWMAAVAAVMLAASALTTGTAHAAVGLLQCQGSESVTYSPSVILTPRNVTITTNGQFTSCVDTQGQVTSGSYGETFTIAAGCNNLLDPFQAERVVTWSTGDSSTLTGSGSSTAALGQVITTITGTVTAGRFQGRTVVQTITLPQTQLLLCLTTGLTGTTGLTTLTLT</sequence>
<dbReference type="AlphaFoldDB" id="A0A7W8EM80"/>
<accession>A0A7W8EM80</accession>
<evidence type="ECO:0000313" key="3">
    <source>
        <dbReference type="Proteomes" id="UP000568380"/>
    </source>
</evidence>
<evidence type="ECO:0000313" key="2">
    <source>
        <dbReference type="EMBL" id="MBB5084729.1"/>
    </source>
</evidence>
<organism evidence="2 3">
    <name type="scientific">Nonomuraea endophytica</name>
    <dbReference type="NCBI Taxonomy" id="714136"/>
    <lineage>
        <taxon>Bacteria</taxon>
        <taxon>Bacillati</taxon>
        <taxon>Actinomycetota</taxon>
        <taxon>Actinomycetes</taxon>
        <taxon>Streptosporangiales</taxon>
        <taxon>Streptosporangiaceae</taxon>
        <taxon>Nonomuraea</taxon>
    </lineage>
</organism>
<gene>
    <name evidence="2" type="ORF">HNR40_010240</name>
</gene>
<feature type="signal peptide" evidence="1">
    <location>
        <begin position="1"/>
        <end position="28"/>
    </location>
</feature>
<proteinExistence type="predicted"/>
<evidence type="ECO:0008006" key="4">
    <source>
        <dbReference type="Google" id="ProtNLM"/>
    </source>
</evidence>
<comment type="caution">
    <text evidence="2">The sequence shown here is derived from an EMBL/GenBank/DDBJ whole genome shotgun (WGS) entry which is preliminary data.</text>
</comment>
<dbReference type="RefSeq" id="WP_184975207.1">
    <property type="nucleotide sequence ID" value="NZ_JACHIN010000025.1"/>
</dbReference>
<keyword evidence="1" id="KW-0732">Signal</keyword>
<reference evidence="2 3" key="1">
    <citation type="submission" date="2020-08" db="EMBL/GenBank/DDBJ databases">
        <title>Genomic Encyclopedia of Type Strains, Phase IV (KMG-IV): sequencing the most valuable type-strain genomes for metagenomic binning, comparative biology and taxonomic classification.</title>
        <authorList>
            <person name="Goeker M."/>
        </authorList>
    </citation>
    <scope>NUCLEOTIDE SEQUENCE [LARGE SCALE GENOMIC DNA]</scope>
    <source>
        <strain evidence="2 3">DSM 45385</strain>
    </source>
</reference>
<protein>
    <recommendedName>
        <fullName evidence="4">Ig-like domain-containing protein</fullName>
    </recommendedName>
</protein>
<name>A0A7W8EM80_9ACTN</name>
<evidence type="ECO:0000256" key="1">
    <source>
        <dbReference type="SAM" id="SignalP"/>
    </source>
</evidence>